<protein>
    <submittedName>
        <fullName evidence="3">Pilus assembly protein TadE</fullName>
    </submittedName>
</protein>
<dbReference type="InterPro" id="IPR012495">
    <property type="entry name" value="TadE-like_dom"/>
</dbReference>
<feature type="domain" description="TadE-like" evidence="2">
    <location>
        <begin position="22"/>
        <end position="58"/>
    </location>
</feature>
<accession>A0A2U1ST13</accession>
<dbReference type="RefSeq" id="WP_108916513.1">
    <property type="nucleotide sequence ID" value="NZ_BGJY01000015.1"/>
</dbReference>
<dbReference type="AlphaFoldDB" id="A0A2U1ST13"/>
<keyword evidence="1" id="KW-0472">Membrane</keyword>
<dbReference type="Proteomes" id="UP000245137">
    <property type="component" value="Unassembled WGS sequence"/>
</dbReference>
<keyword evidence="1" id="KW-0812">Transmembrane</keyword>
<evidence type="ECO:0000259" key="2">
    <source>
        <dbReference type="Pfam" id="PF07811"/>
    </source>
</evidence>
<dbReference type="EMBL" id="PUIV01000006">
    <property type="protein sequence ID" value="PWB94759.1"/>
    <property type="molecule type" value="Genomic_DNA"/>
</dbReference>
<evidence type="ECO:0000313" key="3">
    <source>
        <dbReference type="EMBL" id="PWB94759.1"/>
    </source>
</evidence>
<comment type="caution">
    <text evidence="3">The sequence shown here is derived from an EMBL/GenBank/DDBJ whole genome shotgun (WGS) entry which is preliminary data.</text>
</comment>
<feature type="transmembrane region" description="Helical" evidence="1">
    <location>
        <begin position="20"/>
        <end position="40"/>
    </location>
</feature>
<evidence type="ECO:0000256" key="1">
    <source>
        <dbReference type="SAM" id="Phobius"/>
    </source>
</evidence>
<sequence length="251" mass="26350">MNRPCAERRDARALLAENRAFAAVEFALMLPLVLIVYLGLAELALGQRASQKVELVAHTLSDLAAQQLTGGSNPGQAGIDETTIKAIFSAATTLMAPLPSSNLKMTISEVAIVADATQASGYKATVQWSVTRNSGALRPCTIGGVAKLNAADVAPVDPNSMPTSYTTAKSVTLANAGGGSTTTSVTPTVGSIIVADVIYTYQPSFSRTITWLKTATPQMSRTSYSPVRNTYSPNHIQYYMTSGTNCTPGTP</sequence>
<name>A0A2U1ST13_METSR</name>
<reference evidence="3 4" key="1">
    <citation type="journal article" date="2018" name="Appl. Microbiol. Biotechnol.">
        <title>Co-cultivation of the strictly anaerobic methanogen Methanosarcina barkeri with aerobic methanotrophs in an oxygen-limited membrane bioreactor.</title>
        <authorList>
            <person name="In 't Zandt M.H."/>
            <person name="van den Bosch T.J.M."/>
            <person name="Rijkers R."/>
            <person name="van Kessel M.A.H.J."/>
            <person name="Jetten M.S.M."/>
            <person name="Welte C.U."/>
        </authorList>
    </citation>
    <scope>NUCLEOTIDE SEQUENCE [LARGE SCALE GENOMIC DNA]</scope>
    <source>
        <strain evidence="3 4">DSM 17706</strain>
    </source>
</reference>
<keyword evidence="4" id="KW-1185">Reference proteome</keyword>
<dbReference type="Pfam" id="PF07811">
    <property type="entry name" value="TadE"/>
    <property type="match status" value="1"/>
</dbReference>
<proteinExistence type="predicted"/>
<organism evidence="3 4">
    <name type="scientific">Methylosinus sporium</name>
    <dbReference type="NCBI Taxonomy" id="428"/>
    <lineage>
        <taxon>Bacteria</taxon>
        <taxon>Pseudomonadati</taxon>
        <taxon>Pseudomonadota</taxon>
        <taxon>Alphaproteobacteria</taxon>
        <taxon>Hyphomicrobiales</taxon>
        <taxon>Methylocystaceae</taxon>
        <taxon>Methylosinus</taxon>
    </lineage>
</organism>
<evidence type="ECO:0000313" key="4">
    <source>
        <dbReference type="Proteomes" id="UP000245137"/>
    </source>
</evidence>
<dbReference type="OrthoDB" id="7189296at2"/>
<keyword evidence="1" id="KW-1133">Transmembrane helix</keyword>
<gene>
    <name evidence="3" type="ORF">C5689_06810</name>
</gene>